<feature type="domain" description="Survival protein SurE-like phosphatase/nucleotidase" evidence="8">
    <location>
        <begin position="3"/>
        <end position="189"/>
    </location>
</feature>
<dbReference type="SUPFAM" id="SSF64167">
    <property type="entry name" value="SurE-like"/>
    <property type="match status" value="1"/>
</dbReference>
<dbReference type="GO" id="GO:0000166">
    <property type="term" value="F:nucleotide binding"/>
    <property type="evidence" value="ECO:0007669"/>
    <property type="project" value="UniProtKB-KW"/>
</dbReference>
<keyword evidence="6 7" id="KW-0378">Hydrolase</keyword>
<proteinExistence type="inferred from homology"/>
<dbReference type="Proteomes" id="UP000094757">
    <property type="component" value="Chromosome"/>
</dbReference>
<feature type="binding site" evidence="7">
    <location>
        <position position="9"/>
    </location>
    <ligand>
        <name>a divalent metal cation</name>
        <dbReference type="ChEBI" id="CHEBI:60240"/>
    </ligand>
</feature>
<dbReference type="InterPro" id="IPR002828">
    <property type="entry name" value="SurE-like_Pase/nucleotidase"/>
</dbReference>
<evidence type="ECO:0000256" key="4">
    <source>
        <dbReference type="ARBA" id="ARBA00022723"/>
    </source>
</evidence>
<evidence type="ECO:0000256" key="7">
    <source>
        <dbReference type="HAMAP-Rule" id="MF_00060"/>
    </source>
</evidence>
<organism evidence="9 10">
    <name type="scientific">Dialister pneumosintes</name>
    <dbReference type="NCBI Taxonomy" id="39950"/>
    <lineage>
        <taxon>Bacteria</taxon>
        <taxon>Bacillati</taxon>
        <taxon>Bacillota</taxon>
        <taxon>Negativicutes</taxon>
        <taxon>Veillonellales</taxon>
        <taxon>Veillonellaceae</taxon>
        <taxon>Dialister</taxon>
    </lineage>
</organism>
<dbReference type="GO" id="GO:0005737">
    <property type="term" value="C:cytoplasm"/>
    <property type="evidence" value="ECO:0007669"/>
    <property type="project" value="UniProtKB-SubCell"/>
</dbReference>
<keyword evidence="4 7" id="KW-0479">Metal-binding</keyword>
<evidence type="ECO:0000256" key="5">
    <source>
        <dbReference type="ARBA" id="ARBA00022741"/>
    </source>
</evidence>
<evidence type="ECO:0000256" key="3">
    <source>
        <dbReference type="ARBA" id="ARBA00022490"/>
    </source>
</evidence>
<dbReference type="GO" id="GO:0008254">
    <property type="term" value="F:3'-nucleotidase activity"/>
    <property type="evidence" value="ECO:0007669"/>
    <property type="project" value="TreeGrafter"/>
</dbReference>
<dbReference type="GO" id="GO:0046872">
    <property type="term" value="F:metal ion binding"/>
    <property type="evidence" value="ECO:0007669"/>
    <property type="project" value="UniProtKB-UniRule"/>
</dbReference>
<comment type="subcellular location">
    <subcellularLocation>
        <location evidence="7">Cytoplasm</location>
    </subcellularLocation>
</comment>
<comment type="similarity">
    <text evidence="2 7">Belongs to the SurE nucleotidase family.</text>
</comment>
<dbReference type="NCBIfam" id="TIGR00087">
    <property type="entry name" value="surE"/>
    <property type="match status" value="1"/>
</dbReference>
<feature type="binding site" evidence="7">
    <location>
        <position position="97"/>
    </location>
    <ligand>
        <name>a divalent metal cation</name>
        <dbReference type="ChEBI" id="CHEBI:60240"/>
    </ligand>
</feature>
<dbReference type="PANTHER" id="PTHR30457:SF12">
    <property type="entry name" value="5'_3'-NUCLEOTIDASE SURE"/>
    <property type="match status" value="1"/>
</dbReference>
<dbReference type="HAMAP" id="MF_00060">
    <property type="entry name" value="SurE"/>
    <property type="match status" value="1"/>
</dbReference>
<dbReference type="InterPro" id="IPR030048">
    <property type="entry name" value="SurE"/>
</dbReference>
<evidence type="ECO:0000313" key="10">
    <source>
        <dbReference type="Proteomes" id="UP000094757"/>
    </source>
</evidence>
<dbReference type="Pfam" id="PF01975">
    <property type="entry name" value="SurE"/>
    <property type="match status" value="1"/>
</dbReference>
<dbReference type="EC" id="3.1.3.5" evidence="7"/>
<accession>A0A1B3WFC5</accession>
<dbReference type="PANTHER" id="PTHR30457">
    <property type="entry name" value="5'-NUCLEOTIDASE SURE"/>
    <property type="match status" value="1"/>
</dbReference>
<comment type="catalytic activity">
    <reaction evidence="1 7">
        <text>a ribonucleoside 5'-phosphate + H2O = a ribonucleoside + phosphate</text>
        <dbReference type="Rhea" id="RHEA:12484"/>
        <dbReference type="ChEBI" id="CHEBI:15377"/>
        <dbReference type="ChEBI" id="CHEBI:18254"/>
        <dbReference type="ChEBI" id="CHEBI:43474"/>
        <dbReference type="ChEBI" id="CHEBI:58043"/>
        <dbReference type="EC" id="3.1.3.5"/>
    </reaction>
</comment>
<dbReference type="KEGG" id="dpn:BCB69_04400"/>
<evidence type="ECO:0000259" key="8">
    <source>
        <dbReference type="Pfam" id="PF01975"/>
    </source>
</evidence>
<sequence>MHVLMTNDDGYEAPGIKALASAISEFARITVVAPDRERSSCSGALTLREYISLKKQPSYGTNIQVFSCGGMTADCCKIALEGLLVNDKPDLILSGANRGYNIGTDCLYSGTVAGAMEGCVFGIPSMAVSLERINPEHFLLRACKFTVELVKEIFVKNQYKGTLNLNIPYMEQLTLNKLKLVDLGLHRYKNAIKVITDTDGNQGYWIGGEPEIEIEPKNTDIYWIHRNKVTLTPLGWDMTAYNEQKIIHNIVKNHVDEF</sequence>
<dbReference type="GO" id="GO:0008253">
    <property type="term" value="F:5'-nucleotidase activity"/>
    <property type="evidence" value="ECO:0007669"/>
    <property type="project" value="UniProtKB-UniRule"/>
</dbReference>
<dbReference type="EMBL" id="CP017037">
    <property type="protein sequence ID" value="AOH39652.1"/>
    <property type="molecule type" value="Genomic_DNA"/>
</dbReference>
<name>A0A1B3WFC5_9FIRM</name>
<gene>
    <name evidence="7" type="primary">surE</name>
    <name evidence="9" type="ORF">BCB69_04400</name>
</gene>
<evidence type="ECO:0000313" key="9">
    <source>
        <dbReference type="EMBL" id="AOH39652.1"/>
    </source>
</evidence>
<dbReference type="Gene3D" id="3.40.1210.10">
    <property type="entry name" value="Survival protein SurE-like phosphatase/nucleotidase"/>
    <property type="match status" value="1"/>
</dbReference>
<keyword evidence="5 7" id="KW-0547">Nucleotide-binding</keyword>
<evidence type="ECO:0000256" key="1">
    <source>
        <dbReference type="ARBA" id="ARBA00000815"/>
    </source>
</evidence>
<dbReference type="InterPro" id="IPR036523">
    <property type="entry name" value="SurE-like_sf"/>
</dbReference>
<evidence type="ECO:0000256" key="2">
    <source>
        <dbReference type="ARBA" id="ARBA00011062"/>
    </source>
</evidence>
<protein>
    <recommendedName>
        <fullName evidence="7">5'-nucleotidase SurE</fullName>
        <ecNumber evidence="7">3.1.3.5</ecNumber>
    </recommendedName>
    <alternativeName>
        <fullName evidence="7">Nucleoside 5'-monophosphate phosphohydrolase</fullName>
    </alternativeName>
</protein>
<reference evidence="10" key="1">
    <citation type="submission" date="2016-08" db="EMBL/GenBank/DDBJ databases">
        <authorList>
            <person name="Holder M.E."/>
            <person name="Ajami N.J."/>
            <person name="Petrosino J.F."/>
        </authorList>
    </citation>
    <scope>NUCLEOTIDE SEQUENCE [LARGE SCALE GENOMIC DNA]</scope>
    <source>
        <strain evidence="10">F0677</strain>
    </source>
</reference>
<comment type="function">
    <text evidence="7">Nucleotidase that shows phosphatase activity on nucleoside 5'-monophosphates.</text>
</comment>
<feature type="binding site" evidence="7">
    <location>
        <position position="39"/>
    </location>
    <ligand>
        <name>a divalent metal cation</name>
        <dbReference type="ChEBI" id="CHEBI:60240"/>
    </ligand>
</feature>
<evidence type="ECO:0000256" key="6">
    <source>
        <dbReference type="ARBA" id="ARBA00022801"/>
    </source>
</evidence>
<dbReference type="AlphaFoldDB" id="A0A1B3WFC5"/>
<comment type="cofactor">
    <cofactor evidence="7">
        <name>a divalent metal cation</name>
        <dbReference type="ChEBI" id="CHEBI:60240"/>
    </cofactor>
    <text evidence="7">Binds 1 divalent metal cation per subunit.</text>
</comment>
<dbReference type="STRING" id="39950.BCB69_04400"/>
<dbReference type="GO" id="GO:0004309">
    <property type="term" value="F:exopolyphosphatase activity"/>
    <property type="evidence" value="ECO:0007669"/>
    <property type="project" value="TreeGrafter"/>
</dbReference>
<feature type="binding site" evidence="7">
    <location>
        <position position="8"/>
    </location>
    <ligand>
        <name>a divalent metal cation</name>
        <dbReference type="ChEBI" id="CHEBI:60240"/>
    </ligand>
</feature>
<keyword evidence="3 7" id="KW-0963">Cytoplasm</keyword>